<reference evidence="1" key="1">
    <citation type="journal article" date="2014" name="Int. J. Syst. Evol. Microbiol.">
        <title>Complete genome of a new Firmicutes species belonging to the dominant human colonic microbiota ('Ruminococcus bicirculans') reveals two chromosomes and a selective capacity to utilize plant glucans.</title>
        <authorList>
            <consortium name="NISC Comparative Sequencing Program"/>
            <person name="Wegmann U."/>
            <person name="Louis P."/>
            <person name="Goesmann A."/>
            <person name="Henrissat B."/>
            <person name="Duncan S.H."/>
            <person name="Flint H.J."/>
        </authorList>
    </citation>
    <scope>NUCLEOTIDE SEQUENCE</scope>
    <source>
        <strain evidence="1">NBRC 107169</strain>
    </source>
</reference>
<name>A0ABQ5UMH7_9HYPH</name>
<dbReference type="EMBL" id="BSNI01000001">
    <property type="protein sequence ID" value="GLQ16423.1"/>
    <property type="molecule type" value="Genomic_DNA"/>
</dbReference>
<protein>
    <recommendedName>
        <fullName evidence="3">Nucleotidyltransferase family protein</fullName>
    </recommendedName>
</protein>
<evidence type="ECO:0000313" key="1">
    <source>
        <dbReference type="EMBL" id="GLQ16423.1"/>
    </source>
</evidence>
<proteinExistence type="predicted"/>
<dbReference type="Proteomes" id="UP001161405">
    <property type="component" value="Unassembled WGS sequence"/>
</dbReference>
<gene>
    <name evidence="1" type="ORF">GCM10007879_06720</name>
</gene>
<reference evidence="1" key="2">
    <citation type="submission" date="2023-01" db="EMBL/GenBank/DDBJ databases">
        <title>Draft genome sequence of Maritalea porphyrae strain NBRC 107169.</title>
        <authorList>
            <person name="Sun Q."/>
            <person name="Mori K."/>
        </authorList>
    </citation>
    <scope>NUCLEOTIDE SEQUENCE</scope>
    <source>
        <strain evidence="1">NBRC 107169</strain>
    </source>
</reference>
<sequence length="217" mass="25294">MVAMKHLRFADLPFDEQSCALKEIIRSYPLMMDVLKRARDMELPDHWIVSGAIYNNIWNYLTDRPFMQGVKDIDLFYFDRSDLSYEAEDLVIKRAEQVFAGINPPVEVRNQARVHLWYKDHFGQDYAPLTSAEEGIDRFASITHAVGVRMRQNDQLELYAPYGLNEIFSFRVTPNYVLANEKTHITKGVRALQHWPELTIVPWDEEASQGEIKRQAS</sequence>
<keyword evidence="2" id="KW-1185">Reference proteome</keyword>
<dbReference type="PANTHER" id="PTHR39166:SF1">
    <property type="entry name" value="BLL1166 PROTEIN"/>
    <property type="match status" value="1"/>
</dbReference>
<dbReference type="PANTHER" id="PTHR39166">
    <property type="entry name" value="BLL1166 PROTEIN"/>
    <property type="match status" value="1"/>
</dbReference>
<dbReference type="InterPro" id="IPR009267">
    <property type="entry name" value="NTP_transf_6"/>
</dbReference>
<comment type="caution">
    <text evidence="1">The sequence shown here is derived from an EMBL/GenBank/DDBJ whole genome shotgun (WGS) entry which is preliminary data.</text>
</comment>
<organism evidence="1 2">
    <name type="scientific">Maritalea porphyrae</name>
    <dbReference type="NCBI Taxonomy" id="880732"/>
    <lineage>
        <taxon>Bacteria</taxon>
        <taxon>Pseudomonadati</taxon>
        <taxon>Pseudomonadota</taxon>
        <taxon>Alphaproteobacteria</taxon>
        <taxon>Hyphomicrobiales</taxon>
        <taxon>Devosiaceae</taxon>
        <taxon>Maritalea</taxon>
    </lineage>
</organism>
<dbReference type="Pfam" id="PF06042">
    <property type="entry name" value="NTP_transf_6"/>
    <property type="match status" value="1"/>
</dbReference>
<evidence type="ECO:0000313" key="2">
    <source>
        <dbReference type="Proteomes" id="UP001161405"/>
    </source>
</evidence>
<accession>A0ABQ5UMH7</accession>
<evidence type="ECO:0008006" key="3">
    <source>
        <dbReference type="Google" id="ProtNLM"/>
    </source>
</evidence>